<sequence>MRAALSVSTAGHALIIGWGLIAFGTSPFETRSQPAIPIEILTVAEFTELTAGTKDGDREAPPAAAEMPEADKVVEKPKPAPPKETAAAPEPAPAPDPEPAPLRTAAVPDAAETPPLPEPAPKAAEEPAPQPLADAPIPKVKPKVAAKPKPPTPQPARPERKFDADNIAALLNKIPDSGGGAPVRTASVNPAYGVASGGTGTLSISEIDALRQQIARCWSPPVGVLEAGQLQVRIGMELNIDGSLAMPPRLLNPSGDHIFMIAAEAAMRAVNRCQPYYLPPEKYDTWRQINLTFDPRELMGG</sequence>
<keyword evidence="3" id="KW-1185">Reference proteome</keyword>
<dbReference type="Gene3D" id="3.30.1150.10">
    <property type="match status" value="1"/>
</dbReference>
<gene>
    <name evidence="2" type="ORF">EDC22_101215</name>
</gene>
<dbReference type="Proteomes" id="UP000295678">
    <property type="component" value="Unassembled WGS sequence"/>
</dbReference>
<dbReference type="SUPFAM" id="SSF74653">
    <property type="entry name" value="TolA/TonB C-terminal domain"/>
    <property type="match status" value="1"/>
</dbReference>
<feature type="compositionally biased region" description="Pro residues" evidence="1">
    <location>
        <begin position="90"/>
        <end position="100"/>
    </location>
</feature>
<dbReference type="GO" id="GO:0051301">
    <property type="term" value="P:cell division"/>
    <property type="evidence" value="ECO:0007669"/>
    <property type="project" value="UniProtKB-KW"/>
</dbReference>
<proteinExistence type="predicted"/>
<evidence type="ECO:0000256" key="1">
    <source>
        <dbReference type="SAM" id="MobiDB-lite"/>
    </source>
</evidence>
<dbReference type="EMBL" id="SMAK01000001">
    <property type="protein sequence ID" value="TCT13351.1"/>
    <property type="molecule type" value="Genomic_DNA"/>
</dbReference>
<dbReference type="OrthoDB" id="7161229at2"/>
<dbReference type="RefSeq" id="WP_132804745.1">
    <property type="nucleotide sequence ID" value="NZ_SMAK01000001.1"/>
</dbReference>
<comment type="caution">
    <text evidence="2">The sequence shown here is derived from an EMBL/GenBank/DDBJ whole genome shotgun (WGS) entry which is preliminary data.</text>
</comment>
<accession>A0A4R3MHN7</accession>
<keyword evidence="2" id="KW-0131">Cell cycle</keyword>
<protein>
    <submittedName>
        <fullName evidence="2">Cell division and transport-associated protein TolA</fullName>
    </submittedName>
</protein>
<feature type="region of interest" description="Disordered" evidence="1">
    <location>
        <begin position="53"/>
        <end position="161"/>
    </location>
</feature>
<name>A0A4R3MHN7_9HYPH</name>
<reference evidence="2 3" key="1">
    <citation type="submission" date="2019-03" db="EMBL/GenBank/DDBJ databases">
        <title>Genomic Encyclopedia of Type Strains, Phase IV (KMG-IV): sequencing the most valuable type-strain genomes for metagenomic binning, comparative biology and taxonomic classification.</title>
        <authorList>
            <person name="Goeker M."/>
        </authorList>
    </citation>
    <scope>NUCLEOTIDE SEQUENCE [LARGE SCALE GENOMIC DNA]</scope>
    <source>
        <strain evidence="2 3">DSM 19345</strain>
    </source>
</reference>
<keyword evidence="2" id="KW-0132">Cell division</keyword>
<evidence type="ECO:0000313" key="2">
    <source>
        <dbReference type="EMBL" id="TCT13351.1"/>
    </source>
</evidence>
<dbReference type="AlphaFoldDB" id="A0A4R3MHN7"/>
<feature type="compositionally biased region" description="Basic and acidic residues" evidence="1">
    <location>
        <begin position="69"/>
        <end position="78"/>
    </location>
</feature>
<evidence type="ECO:0000313" key="3">
    <source>
        <dbReference type="Proteomes" id="UP000295678"/>
    </source>
</evidence>
<organism evidence="2 3">
    <name type="scientific">Tepidamorphus gemmatus</name>
    <dbReference type="NCBI Taxonomy" id="747076"/>
    <lineage>
        <taxon>Bacteria</taxon>
        <taxon>Pseudomonadati</taxon>
        <taxon>Pseudomonadota</taxon>
        <taxon>Alphaproteobacteria</taxon>
        <taxon>Hyphomicrobiales</taxon>
        <taxon>Tepidamorphaceae</taxon>
        <taxon>Tepidamorphus</taxon>
    </lineage>
</organism>